<evidence type="ECO:0000256" key="9">
    <source>
        <dbReference type="ARBA" id="ARBA00023136"/>
    </source>
</evidence>
<evidence type="ECO:0000256" key="4">
    <source>
        <dbReference type="ARBA" id="ARBA00022528"/>
    </source>
</evidence>
<dbReference type="EMBL" id="VRMN01000013">
    <property type="protein sequence ID" value="KAA8491515.1"/>
    <property type="molecule type" value="Genomic_DNA"/>
</dbReference>
<evidence type="ECO:0000313" key="12">
    <source>
        <dbReference type="Proteomes" id="UP000324585"/>
    </source>
</evidence>
<protein>
    <submittedName>
        <fullName evidence="11">Protein RETICULATA-RELATED 1, chloroplastic</fullName>
    </submittedName>
</protein>
<dbReference type="PANTHER" id="PTHR31038">
    <property type="entry name" value="EXPRESSED PROTEIN-RELATED"/>
    <property type="match status" value="1"/>
</dbReference>
<organism evidence="11 12">
    <name type="scientific">Porphyridium purpureum</name>
    <name type="common">Red alga</name>
    <name type="synonym">Porphyridium cruentum</name>
    <dbReference type="NCBI Taxonomy" id="35688"/>
    <lineage>
        <taxon>Eukaryota</taxon>
        <taxon>Rhodophyta</taxon>
        <taxon>Bangiophyceae</taxon>
        <taxon>Porphyridiales</taxon>
        <taxon>Porphyridiaceae</taxon>
        <taxon>Porphyridium</taxon>
    </lineage>
</organism>
<evidence type="ECO:0000256" key="7">
    <source>
        <dbReference type="ARBA" id="ARBA00022946"/>
    </source>
</evidence>
<dbReference type="OrthoDB" id="205639at2759"/>
<keyword evidence="9" id="KW-0472">Membrane</keyword>
<evidence type="ECO:0000256" key="2">
    <source>
        <dbReference type="ARBA" id="ARBA00004229"/>
    </source>
</evidence>
<evidence type="ECO:0000313" key="11">
    <source>
        <dbReference type="EMBL" id="KAA8491515.1"/>
    </source>
</evidence>
<comment type="subcellular location">
    <subcellularLocation>
        <location evidence="1">Membrane</location>
        <topology evidence="1">Multi-pass membrane protein</topology>
    </subcellularLocation>
    <subcellularLocation>
        <location evidence="2">Plastid</location>
        <location evidence="2">Chloroplast</location>
    </subcellularLocation>
</comment>
<accession>A0A5J4YKA3</accession>
<keyword evidence="12" id="KW-1185">Reference proteome</keyword>
<keyword evidence="6" id="KW-0812">Transmembrane</keyword>
<keyword evidence="4" id="KW-0150">Chloroplast</keyword>
<dbReference type="AlphaFoldDB" id="A0A5J4YKA3"/>
<dbReference type="Pfam" id="PF11891">
    <property type="entry name" value="RETICULATA-like"/>
    <property type="match status" value="1"/>
</dbReference>
<feature type="compositionally biased region" description="Gly residues" evidence="10">
    <location>
        <begin position="46"/>
        <end position="85"/>
    </location>
</feature>
<proteinExistence type="inferred from homology"/>
<evidence type="ECO:0000256" key="5">
    <source>
        <dbReference type="ARBA" id="ARBA00022640"/>
    </source>
</evidence>
<evidence type="ECO:0000256" key="1">
    <source>
        <dbReference type="ARBA" id="ARBA00004141"/>
    </source>
</evidence>
<evidence type="ECO:0000256" key="6">
    <source>
        <dbReference type="ARBA" id="ARBA00022692"/>
    </source>
</evidence>
<evidence type="ECO:0000256" key="10">
    <source>
        <dbReference type="SAM" id="MobiDB-lite"/>
    </source>
</evidence>
<sequence length="376" mass="39610">MEIIAFALGHPVPAQRNLGRRASCTAPGGSRPRKRAAARRVVPASGDGGSGLWSGSGASGGRRYGSSGGGGDGGGAGGRGGAGGEDGGEARRAQDAAVAGAALELGQVKAVLTKYGQTLQSLSADVRFSVTNGECTAAVLERVLQAEALPFGLGALAQRIAPFRNRLVGSPAFLMTMGVELAIGFSTKTVAEVRTRKERFWKEFDFYLSDIALEIIGDFVLVWLLSPSASFGPATKASFLSRLPSHVFQKGASFSLPQRMACLLNKGAQFALTGFTASMIGHSITKALVARRPLKEGETRAELAPVLQNSLEWGKFMGVSSNVRYMAVNGIEERMLSKLYSVNVAAATVATAVLRFGNCYFGGVHWLKWAREAHLQ</sequence>
<keyword evidence="7" id="KW-0809">Transit peptide</keyword>
<reference evidence="12" key="1">
    <citation type="journal article" date="2019" name="Nat. Commun.">
        <title>Expansion of phycobilisome linker gene families in mesophilic red algae.</title>
        <authorList>
            <person name="Lee J."/>
            <person name="Kim D."/>
            <person name="Bhattacharya D."/>
            <person name="Yoon H.S."/>
        </authorList>
    </citation>
    <scope>NUCLEOTIDE SEQUENCE [LARGE SCALE GENOMIC DNA]</scope>
    <source>
        <strain evidence="12">CCMP 1328</strain>
    </source>
</reference>
<evidence type="ECO:0000256" key="3">
    <source>
        <dbReference type="ARBA" id="ARBA00010793"/>
    </source>
</evidence>
<evidence type="ECO:0000256" key="8">
    <source>
        <dbReference type="ARBA" id="ARBA00022989"/>
    </source>
</evidence>
<feature type="region of interest" description="Disordered" evidence="10">
    <location>
        <begin position="18"/>
        <end position="91"/>
    </location>
</feature>
<comment type="caution">
    <text evidence="11">The sequence shown here is derived from an EMBL/GenBank/DDBJ whole genome shotgun (WGS) entry which is preliminary data.</text>
</comment>
<dbReference type="InterPro" id="IPR021825">
    <property type="entry name" value="RETICULATA-related"/>
</dbReference>
<dbReference type="GO" id="GO:0009706">
    <property type="term" value="C:chloroplast inner membrane"/>
    <property type="evidence" value="ECO:0007669"/>
    <property type="project" value="TreeGrafter"/>
</dbReference>
<dbReference type="PANTHER" id="PTHR31038:SF10">
    <property type="entry name" value="OS04G0524400 PROTEIN"/>
    <property type="match status" value="1"/>
</dbReference>
<dbReference type="Proteomes" id="UP000324585">
    <property type="component" value="Unassembled WGS sequence"/>
</dbReference>
<gene>
    <name evidence="11" type="ORF">FVE85_2530</name>
</gene>
<dbReference type="OMA" id="CFFCVPT"/>
<keyword evidence="5" id="KW-0934">Plastid</keyword>
<name>A0A5J4YKA3_PORPP</name>
<comment type="similarity">
    <text evidence="3">Belongs to the RETICULATA family.</text>
</comment>
<keyword evidence="8" id="KW-1133">Transmembrane helix</keyword>